<keyword evidence="3" id="KW-1185">Reference proteome</keyword>
<dbReference type="EMBL" id="SRLO01000522">
    <property type="protein sequence ID" value="TNN53222.1"/>
    <property type="molecule type" value="Genomic_DNA"/>
</dbReference>
<sequence length="206" mass="23796">MRSLEEVRQELIHEVRKKNNTEVIQEEMAMTFSMRRLETVTGSPAADDFEQRRPALFSEAEIKAEFRRITTIPLEQTFMYKLDYYTPKLISLMKAKGGVLGTTLRPLLDGQCQPGSGVAPLWSAIQVALPPVSTTKRRRVDNVEVADIVKEKDRSFNEAWTEMEGEQRRPGRARQERLLTEERRDREALEREESPQRDGCSRGEEI</sequence>
<evidence type="ECO:0000256" key="1">
    <source>
        <dbReference type="SAM" id="MobiDB-lite"/>
    </source>
</evidence>
<dbReference type="PANTHER" id="PTHR31025">
    <property type="entry name" value="SI:CH211-196P9.1-RELATED"/>
    <property type="match status" value="1"/>
</dbReference>
<accession>A0A4Z2GKG7</accession>
<dbReference type="AlphaFoldDB" id="A0A4Z2GKG7"/>
<proteinExistence type="predicted"/>
<evidence type="ECO:0000313" key="2">
    <source>
        <dbReference type="EMBL" id="TNN53222.1"/>
    </source>
</evidence>
<gene>
    <name evidence="2" type="ORF">EYF80_036583</name>
</gene>
<dbReference type="Proteomes" id="UP000314294">
    <property type="component" value="Unassembled WGS sequence"/>
</dbReference>
<feature type="compositionally biased region" description="Basic and acidic residues" evidence="1">
    <location>
        <begin position="165"/>
        <end position="206"/>
    </location>
</feature>
<feature type="region of interest" description="Disordered" evidence="1">
    <location>
        <begin position="160"/>
        <end position="206"/>
    </location>
</feature>
<protein>
    <submittedName>
        <fullName evidence="2">Uncharacterized protein</fullName>
    </submittedName>
</protein>
<name>A0A4Z2GKG7_9TELE</name>
<organism evidence="2 3">
    <name type="scientific">Liparis tanakae</name>
    <name type="common">Tanaka's snailfish</name>
    <dbReference type="NCBI Taxonomy" id="230148"/>
    <lineage>
        <taxon>Eukaryota</taxon>
        <taxon>Metazoa</taxon>
        <taxon>Chordata</taxon>
        <taxon>Craniata</taxon>
        <taxon>Vertebrata</taxon>
        <taxon>Euteleostomi</taxon>
        <taxon>Actinopterygii</taxon>
        <taxon>Neopterygii</taxon>
        <taxon>Teleostei</taxon>
        <taxon>Neoteleostei</taxon>
        <taxon>Acanthomorphata</taxon>
        <taxon>Eupercaria</taxon>
        <taxon>Perciformes</taxon>
        <taxon>Cottioidei</taxon>
        <taxon>Cottales</taxon>
        <taxon>Liparidae</taxon>
        <taxon>Liparis</taxon>
    </lineage>
</organism>
<evidence type="ECO:0000313" key="3">
    <source>
        <dbReference type="Proteomes" id="UP000314294"/>
    </source>
</evidence>
<reference evidence="2 3" key="1">
    <citation type="submission" date="2019-03" db="EMBL/GenBank/DDBJ databases">
        <title>First draft genome of Liparis tanakae, snailfish: a comprehensive survey of snailfish specific genes.</title>
        <authorList>
            <person name="Kim W."/>
            <person name="Song I."/>
            <person name="Jeong J.-H."/>
            <person name="Kim D."/>
            <person name="Kim S."/>
            <person name="Ryu S."/>
            <person name="Song J.Y."/>
            <person name="Lee S.K."/>
        </authorList>
    </citation>
    <scope>NUCLEOTIDE SEQUENCE [LARGE SCALE GENOMIC DNA]</scope>
    <source>
        <tissue evidence="2">Muscle</tissue>
    </source>
</reference>
<dbReference type="PANTHER" id="PTHR31025:SF31">
    <property type="entry name" value="SI:CH211-166E11.5"/>
    <property type="match status" value="1"/>
</dbReference>
<comment type="caution">
    <text evidence="2">The sequence shown here is derived from an EMBL/GenBank/DDBJ whole genome shotgun (WGS) entry which is preliminary data.</text>
</comment>
<dbReference type="OrthoDB" id="8839291at2759"/>